<evidence type="ECO:0000313" key="4">
    <source>
        <dbReference type="Proteomes" id="UP000823922"/>
    </source>
</evidence>
<feature type="compositionally biased region" description="Polar residues" evidence="1">
    <location>
        <begin position="121"/>
        <end position="132"/>
    </location>
</feature>
<dbReference type="EMBL" id="DWVS01000140">
    <property type="protein sequence ID" value="HJC87476.1"/>
    <property type="molecule type" value="Genomic_DNA"/>
</dbReference>
<protein>
    <submittedName>
        <fullName evidence="3">RNHCP domain-containing protein</fullName>
    </submittedName>
</protein>
<dbReference type="InterPro" id="IPR024439">
    <property type="entry name" value="RNHCP"/>
</dbReference>
<feature type="region of interest" description="Disordered" evidence="1">
    <location>
        <begin position="113"/>
        <end position="132"/>
    </location>
</feature>
<dbReference type="Proteomes" id="UP000823922">
    <property type="component" value="Unassembled WGS sequence"/>
</dbReference>
<reference evidence="3" key="1">
    <citation type="journal article" date="2021" name="PeerJ">
        <title>Extensive microbial diversity within the chicken gut microbiome revealed by metagenomics and culture.</title>
        <authorList>
            <person name="Gilroy R."/>
            <person name="Ravi A."/>
            <person name="Getino M."/>
            <person name="Pursley I."/>
            <person name="Horton D.L."/>
            <person name="Alikhan N.F."/>
            <person name="Baker D."/>
            <person name="Gharbi K."/>
            <person name="Hall N."/>
            <person name="Watson M."/>
            <person name="Adriaenssens E.M."/>
            <person name="Foster-Nyarko E."/>
            <person name="Jarju S."/>
            <person name="Secka A."/>
            <person name="Antonio M."/>
            <person name="Oren A."/>
            <person name="Chaudhuri R.R."/>
            <person name="La Ragione R."/>
            <person name="Hildebrand F."/>
            <person name="Pallen M.J."/>
        </authorList>
    </citation>
    <scope>NUCLEOTIDE SEQUENCE</scope>
    <source>
        <strain evidence="3">ChiBcec1-1630</strain>
    </source>
</reference>
<comment type="caution">
    <text evidence="3">The sequence shown here is derived from an EMBL/GenBank/DDBJ whole genome shotgun (WGS) entry which is preliminary data.</text>
</comment>
<accession>A0A9D2TR45</accession>
<organism evidence="3 4">
    <name type="scientific">Candidatus Eisenbergiella intestinigallinarum</name>
    <dbReference type="NCBI Taxonomy" id="2838549"/>
    <lineage>
        <taxon>Bacteria</taxon>
        <taxon>Bacillati</taxon>
        <taxon>Bacillota</taxon>
        <taxon>Clostridia</taxon>
        <taxon>Lachnospirales</taxon>
        <taxon>Lachnospiraceae</taxon>
        <taxon>Eisenbergiella</taxon>
    </lineage>
</organism>
<feature type="domain" description="RNHCP" evidence="2">
    <location>
        <begin position="9"/>
        <end position="87"/>
    </location>
</feature>
<name>A0A9D2TR45_9FIRM</name>
<reference evidence="3" key="2">
    <citation type="submission" date="2021-04" db="EMBL/GenBank/DDBJ databases">
        <authorList>
            <person name="Gilroy R."/>
        </authorList>
    </citation>
    <scope>NUCLEOTIDE SEQUENCE</scope>
    <source>
        <strain evidence="3">ChiBcec1-1630</strain>
    </source>
</reference>
<dbReference type="AlphaFoldDB" id="A0A9D2TR45"/>
<evidence type="ECO:0000259" key="2">
    <source>
        <dbReference type="Pfam" id="PF12647"/>
    </source>
</evidence>
<evidence type="ECO:0000313" key="3">
    <source>
        <dbReference type="EMBL" id="HJC87476.1"/>
    </source>
</evidence>
<evidence type="ECO:0000256" key="1">
    <source>
        <dbReference type="SAM" id="MobiDB-lite"/>
    </source>
</evidence>
<gene>
    <name evidence="3" type="ORF">H9926_05605</name>
</gene>
<dbReference type="Pfam" id="PF12647">
    <property type="entry name" value="RNHCP"/>
    <property type="match status" value="1"/>
</dbReference>
<sequence>MEREKEIDRCPNCGWTSMGESGGRDHCPNCLCGIHREDVGYGECGGTLEPVSVWIKEDDCWEIIQRCRLCGKMTASAVADDDNRIKLLSVASKPLSFPPFPIEKLEELTRIMGGSGELEKSTTGGHQNEQRK</sequence>
<proteinExistence type="predicted"/>